<dbReference type="OrthoDB" id="2951834at2759"/>
<dbReference type="GeneID" id="40752481"/>
<evidence type="ECO:0000313" key="2">
    <source>
        <dbReference type="Proteomes" id="UP000030706"/>
    </source>
</evidence>
<evidence type="ECO:0008006" key="3">
    <source>
        <dbReference type="Google" id="ProtNLM"/>
    </source>
</evidence>
<accession>A0A074XG01</accession>
<dbReference type="InterPro" id="IPR038883">
    <property type="entry name" value="AN11006-like"/>
</dbReference>
<dbReference type="RefSeq" id="XP_029758796.1">
    <property type="nucleotide sequence ID" value="XM_029910175.1"/>
</dbReference>
<reference evidence="1 2" key="1">
    <citation type="journal article" date="2014" name="BMC Genomics">
        <title>Genome sequencing of four Aureobasidium pullulans varieties: biotechnological potential, stress tolerance, and description of new species.</title>
        <authorList>
            <person name="Gostin Ar C."/>
            <person name="Ohm R.A."/>
            <person name="Kogej T."/>
            <person name="Sonjak S."/>
            <person name="Turk M."/>
            <person name="Zajc J."/>
            <person name="Zalar P."/>
            <person name="Grube M."/>
            <person name="Sun H."/>
            <person name="Han J."/>
            <person name="Sharma A."/>
            <person name="Chiniquy J."/>
            <person name="Ngan C.Y."/>
            <person name="Lipzen A."/>
            <person name="Barry K."/>
            <person name="Grigoriev I.V."/>
            <person name="Gunde-Cimerman N."/>
        </authorList>
    </citation>
    <scope>NUCLEOTIDE SEQUENCE [LARGE SCALE GENOMIC DNA]</scope>
    <source>
        <strain evidence="1 2">EXF-150</strain>
    </source>
</reference>
<proteinExistence type="predicted"/>
<keyword evidence="2" id="KW-1185">Reference proteome</keyword>
<dbReference type="EMBL" id="KL584987">
    <property type="protein sequence ID" value="KEQ82609.1"/>
    <property type="molecule type" value="Genomic_DNA"/>
</dbReference>
<dbReference type="HOGENOM" id="CLU_940035_0_0_1"/>
<sequence length="296" mass="32666">MSDPLSFLAAFSSEEVMDHVLPQATTFFSLPLELRTQIYRLCLAPKQENTQTRRQAVTVKTHMKSRVGLNLLLGCKEIYVEAVQYAYEYRWWQIGNVPVQSPQRPLDGSTPIFDGPALMASINSQTMAKIKNLSFRIPITMHGGFAASPVVLGALDSMEGLSNVRACLYFRDSSWGYATKLADSPLLIGLMIQVLTQVPEHVMLSFEVRMLKPSARRGVYPYSHSDTALEAIRTLVTDYASLQGRNCGPPKPLSSLKSDSPACATILRGSVSGNESQAVRISMKSIPSKSTDFELI</sequence>
<organism evidence="1 2">
    <name type="scientific">Aureobasidium pullulans EXF-150</name>
    <dbReference type="NCBI Taxonomy" id="1043002"/>
    <lineage>
        <taxon>Eukaryota</taxon>
        <taxon>Fungi</taxon>
        <taxon>Dikarya</taxon>
        <taxon>Ascomycota</taxon>
        <taxon>Pezizomycotina</taxon>
        <taxon>Dothideomycetes</taxon>
        <taxon>Dothideomycetidae</taxon>
        <taxon>Dothideales</taxon>
        <taxon>Saccotheciaceae</taxon>
        <taxon>Aureobasidium</taxon>
    </lineage>
</organism>
<dbReference type="PANTHER" id="PTHR42085">
    <property type="entry name" value="F-BOX DOMAIN-CONTAINING PROTEIN"/>
    <property type="match status" value="1"/>
</dbReference>
<dbReference type="Proteomes" id="UP000030706">
    <property type="component" value="Unassembled WGS sequence"/>
</dbReference>
<evidence type="ECO:0000313" key="1">
    <source>
        <dbReference type="EMBL" id="KEQ82609.1"/>
    </source>
</evidence>
<dbReference type="AlphaFoldDB" id="A0A074XG01"/>
<gene>
    <name evidence="1" type="ORF">M438DRAFT_54623</name>
</gene>
<dbReference type="PANTHER" id="PTHR42085:SF1">
    <property type="entry name" value="F-BOX DOMAIN-CONTAINING PROTEIN"/>
    <property type="match status" value="1"/>
</dbReference>
<name>A0A074XG01_AURPU</name>
<protein>
    <recommendedName>
        <fullName evidence="3">F-box domain-containing protein</fullName>
    </recommendedName>
</protein>